<reference evidence="5 6" key="1">
    <citation type="submission" date="2019-06" db="EMBL/GenBank/DDBJ databases">
        <title>Sequencing the genomes of 1000 actinobacteria strains.</title>
        <authorList>
            <person name="Klenk H.-P."/>
        </authorList>
    </citation>
    <scope>NUCLEOTIDE SEQUENCE [LARGE SCALE GENOMIC DNA]</scope>
    <source>
        <strain evidence="5 6">DSM 43866</strain>
    </source>
</reference>
<keyword evidence="6" id="KW-1185">Reference proteome</keyword>
<dbReference type="GO" id="GO:0016301">
    <property type="term" value="F:kinase activity"/>
    <property type="evidence" value="ECO:0007669"/>
    <property type="project" value="UniProtKB-KW"/>
</dbReference>
<name>A0A561VLI3_ACTTI</name>
<dbReference type="InterPro" id="IPR004821">
    <property type="entry name" value="Cyt_trans-like"/>
</dbReference>
<feature type="domain" description="SIS" evidence="4">
    <location>
        <begin position="32"/>
        <end position="191"/>
    </location>
</feature>
<dbReference type="SUPFAM" id="SSF52374">
    <property type="entry name" value="Nucleotidylyl transferase"/>
    <property type="match status" value="1"/>
</dbReference>
<dbReference type="PANTHER" id="PTHR30390">
    <property type="entry name" value="SEDOHEPTULOSE 7-PHOSPHATE ISOMERASE / DNAA INITIATOR-ASSOCIATING FACTOR FOR REPLICATION INITIATION"/>
    <property type="match status" value="1"/>
</dbReference>
<comment type="caution">
    <text evidence="5">The sequence shown here is derived from an EMBL/GenBank/DDBJ whole genome shotgun (WGS) entry which is preliminary data.</text>
</comment>
<proteinExistence type="predicted"/>
<dbReference type="Pfam" id="PF01467">
    <property type="entry name" value="CTP_transf_like"/>
    <property type="match status" value="1"/>
</dbReference>
<dbReference type="PANTHER" id="PTHR30390:SF6">
    <property type="entry name" value="DNAA INITIATOR-ASSOCIATING PROTEIN DIAA"/>
    <property type="match status" value="1"/>
</dbReference>
<dbReference type="Gene3D" id="3.40.50.10490">
    <property type="entry name" value="Glucose-6-phosphate isomerase like protein, domain 1"/>
    <property type="match status" value="1"/>
</dbReference>
<protein>
    <submittedName>
        <fullName evidence="5">RfaE bifunctional protein kinase chain/domain/rfaE bifunctional protein nucleotidyltransferase chain/domain</fullName>
    </submittedName>
</protein>
<sequence>MDPLDEHLNILGAAIGSYRTVAARLADWGAELAWHLGRGGRLLVAGNGGSAAEAQHLAAELVGKLREDRMPLSAIALTPDSSAVTAIANDYGYDEVFARQVRAHGRRGDILLVMSTSGRSPNLVAAVRAAKECGLRTWAMVGPGASPVGDACDEALRCPAPDSQVVQELHLVSVHVMCEHVDRTLPEVLAGARRATLDGVHRQHLDGVGPQHLDGVRAQCLDSAHPQRDGARAQPLDDAARVQRGGGAAPAGGARPARRVGRQPDPLARDRAEGGTTVRKPLLVIVGDTLLDRDVEGAVHRIAPDAPAPVLDEQSATDRPGGAGLAALLAAGPDHEVALVTALAADAGAARLSELLTAAGIRVHALPMPGATPEKIRLRSRGQVLLRLDRGGPAQPPGDAPDGLLDVLDEASAVLVSDYGRGVARHPAVRAALERTSAPIVWDPHPAGPPPVPGVRLVTPNLAEATRFTGDAARGSALSTAQRAGHRLREQWRAQAVAVTCGPDGAILCQAGPTPLVVPARADAGDADTCGAGDRFAATAALALAGGALVSEAVQDAVAAATSYVTGGGVAAALSGPAGQPAQPRREPDRIGAEAAGRLVAEVRERGGVVVATGGCFDLLHTGHLATLRAARGLGDCLIVCLNSDDSVRGLKGPDRPLNAQADRARLLAALDCVDAVVIFDEPTPEAVLSWLRPDVWVKGGDYADGGPSLPEADLVKRWDGQTVIVPYLDGRSTTRTIAAAQAATTSRR</sequence>
<dbReference type="GO" id="GO:0097367">
    <property type="term" value="F:carbohydrate derivative binding"/>
    <property type="evidence" value="ECO:0007669"/>
    <property type="project" value="InterPro"/>
</dbReference>
<dbReference type="InterPro" id="IPR011611">
    <property type="entry name" value="PfkB_dom"/>
</dbReference>
<dbReference type="EMBL" id="VIWY01000005">
    <property type="protein sequence ID" value="TWG12454.1"/>
    <property type="molecule type" value="Genomic_DNA"/>
</dbReference>
<keyword evidence="1" id="KW-0511">Multifunctional enzyme</keyword>
<accession>A0A561VLI3</accession>
<evidence type="ECO:0000256" key="3">
    <source>
        <dbReference type="SAM" id="MobiDB-lite"/>
    </source>
</evidence>
<dbReference type="InterPro" id="IPR035461">
    <property type="entry name" value="GmhA/DiaA"/>
</dbReference>
<dbReference type="Gene3D" id="3.40.1190.20">
    <property type="match status" value="1"/>
</dbReference>
<gene>
    <name evidence="5" type="ORF">FHX34_105321</name>
</gene>
<dbReference type="SUPFAM" id="SSF53613">
    <property type="entry name" value="Ribokinase-like"/>
    <property type="match status" value="1"/>
</dbReference>
<keyword evidence="5" id="KW-0418">Kinase</keyword>
<dbReference type="Pfam" id="PF00294">
    <property type="entry name" value="PfkB"/>
    <property type="match status" value="1"/>
</dbReference>
<evidence type="ECO:0000313" key="6">
    <source>
        <dbReference type="Proteomes" id="UP000320239"/>
    </source>
</evidence>
<dbReference type="InterPro" id="IPR029056">
    <property type="entry name" value="Ribokinase-like"/>
</dbReference>
<evidence type="ECO:0000313" key="5">
    <source>
        <dbReference type="EMBL" id="TWG12454.1"/>
    </source>
</evidence>
<dbReference type="Pfam" id="PF13580">
    <property type="entry name" value="SIS_2"/>
    <property type="match status" value="1"/>
</dbReference>
<dbReference type="NCBIfam" id="TIGR00125">
    <property type="entry name" value="cyt_tran_rel"/>
    <property type="match status" value="1"/>
</dbReference>
<dbReference type="Proteomes" id="UP000320239">
    <property type="component" value="Unassembled WGS sequence"/>
</dbReference>
<evidence type="ECO:0000259" key="4">
    <source>
        <dbReference type="PROSITE" id="PS51464"/>
    </source>
</evidence>
<keyword evidence="2" id="KW-0119">Carbohydrate metabolism</keyword>
<dbReference type="CDD" id="cd05006">
    <property type="entry name" value="SIS_GmhA"/>
    <property type="match status" value="1"/>
</dbReference>
<dbReference type="GO" id="GO:1901135">
    <property type="term" value="P:carbohydrate derivative metabolic process"/>
    <property type="evidence" value="ECO:0007669"/>
    <property type="project" value="InterPro"/>
</dbReference>
<dbReference type="AlphaFoldDB" id="A0A561VLI3"/>
<dbReference type="InterPro" id="IPR001347">
    <property type="entry name" value="SIS_dom"/>
</dbReference>
<dbReference type="SUPFAM" id="SSF53697">
    <property type="entry name" value="SIS domain"/>
    <property type="match status" value="1"/>
</dbReference>
<feature type="region of interest" description="Disordered" evidence="3">
    <location>
        <begin position="224"/>
        <end position="274"/>
    </location>
</feature>
<keyword evidence="5" id="KW-0808">Transferase</keyword>
<dbReference type="InterPro" id="IPR046348">
    <property type="entry name" value="SIS_dom_sf"/>
</dbReference>
<organism evidence="5 6">
    <name type="scientific">Actinoplanes teichomyceticus</name>
    <dbReference type="NCBI Taxonomy" id="1867"/>
    <lineage>
        <taxon>Bacteria</taxon>
        <taxon>Bacillati</taxon>
        <taxon>Actinomycetota</taxon>
        <taxon>Actinomycetes</taxon>
        <taxon>Micromonosporales</taxon>
        <taxon>Micromonosporaceae</taxon>
        <taxon>Actinoplanes</taxon>
    </lineage>
</organism>
<evidence type="ECO:0000256" key="2">
    <source>
        <dbReference type="ARBA" id="ARBA00023277"/>
    </source>
</evidence>
<dbReference type="InterPro" id="IPR014729">
    <property type="entry name" value="Rossmann-like_a/b/a_fold"/>
</dbReference>
<dbReference type="Gene3D" id="3.40.50.620">
    <property type="entry name" value="HUPs"/>
    <property type="match status" value="1"/>
</dbReference>
<evidence type="ECO:0000256" key="1">
    <source>
        <dbReference type="ARBA" id="ARBA00023268"/>
    </source>
</evidence>
<dbReference type="PROSITE" id="PS51464">
    <property type="entry name" value="SIS"/>
    <property type="match status" value="1"/>
</dbReference>
<dbReference type="InterPro" id="IPR050099">
    <property type="entry name" value="SIS_GmhA/DiaA_subfam"/>
</dbReference>